<accession>A0ABQ6ZJ92</accession>
<name>A0ABQ6ZJ92_9GAMM</name>
<reference evidence="2 3" key="1">
    <citation type="submission" date="2017-10" db="EMBL/GenBank/DDBJ databases">
        <title>Whole genome sequencing of members of genus Pseudoxanthomonas.</title>
        <authorList>
            <person name="Kumar S."/>
            <person name="Bansal K."/>
            <person name="Kaur A."/>
            <person name="Patil P."/>
            <person name="Sharma S."/>
            <person name="Patil P.B."/>
        </authorList>
    </citation>
    <scope>NUCLEOTIDE SEQUENCE [LARGE SCALE GENOMIC DNA]</scope>
    <source>
        <strain evidence="2 3">DSM 17109</strain>
    </source>
</reference>
<feature type="compositionally biased region" description="Pro residues" evidence="1">
    <location>
        <begin position="267"/>
        <end position="277"/>
    </location>
</feature>
<feature type="region of interest" description="Disordered" evidence="1">
    <location>
        <begin position="163"/>
        <end position="277"/>
    </location>
</feature>
<gene>
    <name evidence="2" type="ORF">CSC78_05525</name>
</gene>
<feature type="compositionally biased region" description="Low complexity" evidence="1">
    <location>
        <begin position="182"/>
        <end position="193"/>
    </location>
</feature>
<evidence type="ECO:0000313" key="3">
    <source>
        <dbReference type="Proteomes" id="UP000781710"/>
    </source>
</evidence>
<dbReference type="RefSeq" id="WP_162336922.1">
    <property type="nucleotide sequence ID" value="NZ_JBHSRQ010000008.1"/>
</dbReference>
<keyword evidence="3" id="KW-1185">Reference proteome</keyword>
<comment type="caution">
    <text evidence="2">The sequence shown here is derived from an EMBL/GenBank/DDBJ whole genome shotgun (WGS) entry which is preliminary data.</text>
</comment>
<sequence>MRADTWNLRTWLLAVVAGWAVLVAVLALFGLGSRITPLPADPGLVQALPRLPASPPERLGALDRYADVGARPLFSEDRRPKPFFLSGEEAAAPTFDLVLTSVLITPALELAIVQPAQGGEGLRVKVGESPAGFPGWQLSELGPRRAVFDGPEGRRELELRVFDGAGGQPPTQILSQNPVVPPAGIAPSAAPGGRATGGNNAPAAMPATVPPPTQGQGSAPSAMTPTPSSPSTTPAPPTSTTDEQMEAIRQRIEQRRAQLRQQQAQPTTPPATPGKTQ</sequence>
<organism evidence="2 3">
    <name type="scientific">Pseudoxanthomonas japonensis</name>
    <dbReference type="NCBI Taxonomy" id="69284"/>
    <lineage>
        <taxon>Bacteria</taxon>
        <taxon>Pseudomonadati</taxon>
        <taxon>Pseudomonadota</taxon>
        <taxon>Gammaproteobacteria</taxon>
        <taxon>Lysobacterales</taxon>
        <taxon>Lysobacteraceae</taxon>
        <taxon>Pseudoxanthomonas</taxon>
    </lineage>
</organism>
<proteinExistence type="predicted"/>
<dbReference type="EMBL" id="PDWW01000005">
    <property type="protein sequence ID" value="KAF1726137.1"/>
    <property type="molecule type" value="Genomic_DNA"/>
</dbReference>
<protein>
    <submittedName>
        <fullName evidence="2">General secretion pathway protein GspN</fullName>
    </submittedName>
</protein>
<feature type="compositionally biased region" description="Basic and acidic residues" evidence="1">
    <location>
        <begin position="246"/>
        <end position="256"/>
    </location>
</feature>
<dbReference type="Proteomes" id="UP000781710">
    <property type="component" value="Unassembled WGS sequence"/>
</dbReference>
<feature type="compositionally biased region" description="Low complexity" evidence="1">
    <location>
        <begin position="218"/>
        <end position="232"/>
    </location>
</feature>
<evidence type="ECO:0000256" key="1">
    <source>
        <dbReference type="SAM" id="MobiDB-lite"/>
    </source>
</evidence>
<evidence type="ECO:0000313" key="2">
    <source>
        <dbReference type="EMBL" id="KAF1726137.1"/>
    </source>
</evidence>